<dbReference type="InParanoid" id="A0A409VKV2"/>
<dbReference type="EMBL" id="NHTK01006031">
    <property type="protein sequence ID" value="PPQ66899.1"/>
    <property type="molecule type" value="Genomic_DNA"/>
</dbReference>
<protein>
    <recommendedName>
        <fullName evidence="1">DUF427 domain-containing protein</fullName>
    </recommendedName>
</protein>
<feature type="domain" description="DUF427" evidence="1">
    <location>
        <begin position="132"/>
        <end position="224"/>
    </location>
</feature>
<dbReference type="InterPro" id="IPR007361">
    <property type="entry name" value="DUF427"/>
</dbReference>
<dbReference type="PANTHER" id="PTHR34310">
    <property type="entry name" value="DUF427 DOMAIN PROTEIN (AFU_ORTHOLOGUE AFUA_3G02220)"/>
    <property type="match status" value="1"/>
</dbReference>
<organism evidence="2 3">
    <name type="scientific">Panaeolus cyanescens</name>
    <dbReference type="NCBI Taxonomy" id="181874"/>
    <lineage>
        <taxon>Eukaryota</taxon>
        <taxon>Fungi</taxon>
        <taxon>Dikarya</taxon>
        <taxon>Basidiomycota</taxon>
        <taxon>Agaricomycotina</taxon>
        <taxon>Agaricomycetes</taxon>
        <taxon>Agaricomycetidae</taxon>
        <taxon>Agaricales</taxon>
        <taxon>Agaricineae</taxon>
        <taxon>Galeropsidaceae</taxon>
        <taxon>Panaeolus</taxon>
    </lineage>
</organism>
<dbReference type="Pfam" id="PF04248">
    <property type="entry name" value="NTP_transf_9"/>
    <property type="match status" value="1"/>
</dbReference>
<reference evidence="2 3" key="1">
    <citation type="journal article" date="2018" name="Evol. Lett.">
        <title>Horizontal gene cluster transfer increased hallucinogenic mushroom diversity.</title>
        <authorList>
            <person name="Reynolds H.T."/>
            <person name="Vijayakumar V."/>
            <person name="Gluck-Thaler E."/>
            <person name="Korotkin H.B."/>
            <person name="Matheny P.B."/>
            <person name="Slot J.C."/>
        </authorList>
    </citation>
    <scope>NUCLEOTIDE SEQUENCE [LARGE SCALE GENOMIC DNA]</scope>
    <source>
        <strain evidence="2 3">2629</strain>
    </source>
</reference>
<dbReference type="InterPro" id="IPR038694">
    <property type="entry name" value="DUF427_sf"/>
</dbReference>
<proteinExistence type="predicted"/>
<evidence type="ECO:0000313" key="2">
    <source>
        <dbReference type="EMBL" id="PPQ66899.1"/>
    </source>
</evidence>
<dbReference type="OrthoDB" id="18996at2759"/>
<dbReference type="AlphaFoldDB" id="A0A409VKV2"/>
<keyword evidence="3" id="KW-1185">Reference proteome</keyword>
<evidence type="ECO:0000313" key="3">
    <source>
        <dbReference type="Proteomes" id="UP000284842"/>
    </source>
</evidence>
<accession>A0A409VKV2</accession>
<name>A0A409VKV2_9AGAR</name>
<comment type="caution">
    <text evidence="2">The sequence shown here is derived from an EMBL/GenBank/DDBJ whole genome shotgun (WGS) entry which is preliminary data.</text>
</comment>
<dbReference type="Proteomes" id="UP000284842">
    <property type="component" value="Unassembled WGS sequence"/>
</dbReference>
<gene>
    <name evidence="2" type="ORF">CVT24_008514</name>
</gene>
<sequence>MAAFFPSLPHIEDCPKRIRTYLGGVCLIDTKKAKLVLSFTIQKPLYFFTKDDLPPWYLEVDHQDEHRIIYHLLIDSPNSRSAIALHLKGPLAGLLEVKFDKMDAWFEEEEQIYVHPKDPYKRVDALPSSRHIRIEVGGIEVANTRRPHLLFETGLPTRYYIPKTDCRMDLWVASPKVTSCPYKGDAHYYNVVLSSGDTFENIIWCYSHPTSECAGIKGLVAFFDEKVDMWIDDVKQERPVTKWT</sequence>
<evidence type="ECO:0000259" key="1">
    <source>
        <dbReference type="Pfam" id="PF04248"/>
    </source>
</evidence>
<dbReference type="PANTHER" id="PTHR34310:SF9">
    <property type="entry name" value="BLR5716 PROTEIN"/>
    <property type="match status" value="1"/>
</dbReference>
<dbReference type="STRING" id="181874.A0A409VKV2"/>
<dbReference type="Gene3D" id="2.170.150.40">
    <property type="entry name" value="Domain of unknown function (DUF427)"/>
    <property type="match status" value="1"/>
</dbReference>